<keyword evidence="8" id="KW-0285">Flavoprotein</keyword>
<evidence type="ECO:0000256" key="15">
    <source>
        <dbReference type="ARBA" id="ARBA00066401"/>
    </source>
</evidence>
<dbReference type="GO" id="GO:0005829">
    <property type="term" value="C:cytosol"/>
    <property type="evidence" value="ECO:0007669"/>
    <property type="project" value="TreeGrafter"/>
</dbReference>
<evidence type="ECO:0000256" key="6">
    <source>
        <dbReference type="ARBA" id="ARBA00022490"/>
    </source>
</evidence>
<comment type="subunit">
    <text evidence="5">Homodimer.</text>
</comment>
<gene>
    <name evidence="22" type="ORF">D4764_01G0007310</name>
</gene>
<dbReference type="InterPro" id="IPR003680">
    <property type="entry name" value="Flavodoxin_fold"/>
</dbReference>
<dbReference type="FunFam" id="3.40.50.360:FF:000030">
    <property type="entry name" value="ribosyldihydronicotinamide dehydrogenase [quinone]"/>
    <property type="match status" value="1"/>
</dbReference>
<comment type="catalytic activity">
    <reaction evidence="13">
        <text>1-(beta-D-ribofuranosyl)-1,4-dihydronicotinamide + a quinone + H(+) = beta-nicotinamide D-riboside + a quinol</text>
        <dbReference type="Rhea" id="RHEA:12364"/>
        <dbReference type="ChEBI" id="CHEBI:15378"/>
        <dbReference type="ChEBI" id="CHEBI:15927"/>
        <dbReference type="ChEBI" id="CHEBI:24646"/>
        <dbReference type="ChEBI" id="CHEBI:55458"/>
        <dbReference type="ChEBI" id="CHEBI:132124"/>
        <dbReference type="EC" id="1.10.5.1"/>
    </reaction>
</comment>
<evidence type="ECO:0000256" key="16">
    <source>
        <dbReference type="ARBA" id="ARBA00073982"/>
    </source>
</evidence>
<feature type="compositionally biased region" description="Low complexity" evidence="20">
    <location>
        <begin position="43"/>
        <end position="53"/>
    </location>
</feature>
<evidence type="ECO:0000256" key="9">
    <source>
        <dbReference type="ARBA" id="ARBA00022723"/>
    </source>
</evidence>
<protein>
    <recommendedName>
        <fullName evidence="16">Ribosyldihydronicotinamide dehydrogenase [quinone]</fullName>
        <ecNumber evidence="15">1.10.5.1</ecNumber>
    </recommendedName>
    <alternativeName>
        <fullName evidence="19">NRH dehydrogenase [quinone] 2</fullName>
    </alternativeName>
    <alternativeName>
        <fullName evidence="18">NRH:quinone oxidoreductase 2</fullName>
    </alternativeName>
    <alternativeName>
        <fullName evidence="17">Quinone reductase 2</fullName>
    </alternativeName>
</protein>
<dbReference type="GO" id="GO:0046872">
    <property type="term" value="F:metal ion binding"/>
    <property type="evidence" value="ECO:0007669"/>
    <property type="project" value="UniProtKB-KW"/>
</dbReference>
<dbReference type="GO" id="GO:0003955">
    <property type="term" value="F:NAD(P)H dehydrogenase (quinone) activity"/>
    <property type="evidence" value="ECO:0007669"/>
    <property type="project" value="TreeGrafter"/>
</dbReference>
<proteinExistence type="inferred from homology"/>
<comment type="cofactor">
    <cofactor evidence="2">
        <name>FAD</name>
        <dbReference type="ChEBI" id="CHEBI:57692"/>
    </cofactor>
</comment>
<evidence type="ECO:0000256" key="17">
    <source>
        <dbReference type="ARBA" id="ARBA00077622"/>
    </source>
</evidence>
<sequence>MWAKTASLRAHSPTRGAGRGAANQAKRKMGATGAVPALRGTDAPQSPAASSSSRYAGDTSSLPSRHAELQNNDGSPVLVIMHDKNGFQGKTVSSNTFYQHCSIWDGSLCSAAVLRWRRRQLASPHPAVLSRQLPVMATHTIPDRSGIIRDLPLMPQICAGCSSCASTPPPPLLLRLFGPDRRAAPCEALDHCEKTVLIVYAHQSAGSFNAAAKNVALDVFSAPEYEVEVSDLYAMNFKATATAEDIIGDVKDSEHFRYAEETELALQAGKLSADITKEHGKLSQAELVIFQFPMYWFSFPAIMKGWIDRVLTKGYAFSEKKRYSQGVFKDKKAILSFTTGSQELMFGSNGINGDMNVTLWPMQNGILNYCGFQVLAPQIFWAPSRAPAELRTSMLEKWRVRLQGLLSEEPLSFTPLDCFDEEKGYVLKPEVSEKQAGAEFGLTVGIHLNKRLPLTQIKAGV</sequence>
<evidence type="ECO:0000256" key="20">
    <source>
        <dbReference type="SAM" id="MobiDB-lite"/>
    </source>
</evidence>
<evidence type="ECO:0000313" key="22">
    <source>
        <dbReference type="EMBL" id="TWW80916.1"/>
    </source>
</evidence>
<comment type="cofactor">
    <cofactor evidence="1">
        <name>Zn(2+)</name>
        <dbReference type="ChEBI" id="CHEBI:29105"/>
    </cofactor>
</comment>
<accession>A0A5C6PPW1</accession>
<comment type="function">
    <text evidence="14">The enzyme apparently serves as a quinone reductase in connection with conjugation reactions of hydroquinones involved in detoxification pathways as well as in biosynthetic processes such as the vitamin K-dependent gamma-carboxylation of glutamate residues in prothrombin synthesis.</text>
</comment>
<evidence type="ECO:0000259" key="21">
    <source>
        <dbReference type="Pfam" id="PF02525"/>
    </source>
</evidence>
<evidence type="ECO:0000256" key="14">
    <source>
        <dbReference type="ARBA" id="ARBA00054856"/>
    </source>
</evidence>
<organism evidence="22 23">
    <name type="scientific">Takifugu flavidus</name>
    <name type="common">sansaifugu</name>
    <dbReference type="NCBI Taxonomy" id="433684"/>
    <lineage>
        <taxon>Eukaryota</taxon>
        <taxon>Metazoa</taxon>
        <taxon>Chordata</taxon>
        <taxon>Craniata</taxon>
        <taxon>Vertebrata</taxon>
        <taxon>Euteleostomi</taxon>
        <taxon>Actinopterygii</taxon>
        <taxon>Neopterygii</taxon>
        <taxon>Teleostei</taxon>
        <taxon>Neoteleostei</taxon>
        <taxon>Acanthomorphata</taxon>
        <taxon>Eupercaria</taxon>
        <taxon>Tetraodontiformes</taxon>
        <taxon>Tetradontoidea</taxon>
        <taxon>Tetraodontidae</taxon>
        <taxon>Takifugu</taxon>
    </lineage>
</organism>
<keyword evidence="9" id="KW-0479">Metal-binding</keyword>
<dbReference type="PANTHER" id="PTHR10204:SF34">
    <property type="entry name" value="NAD(P)H DEHYDROGENASE [QUINONE] 1 ISOFORM 1"/>
    <property type="match status" value="1"/>
</dbReference>
<evidence type="ECO:0000256" key="1">
    <source>
        <dbReference type="ARBA" id="ARBA00001947"/>
    </source>
</evidence>
<evidence type="ECO:0000256" key="13">
    <source>
        <dbReference type="ARBA" id="ARBA00052759"/>
    </source>
</evidence>
<feature type="region of interest" description="Disordered" evidence="20">
    <location>
        <begin position="1"/>
        <end position="70"/>
    </location>
</feature>
<evidence type="ECO:0000256" key="10">
    <source>
        <dbReference type="ARBA" id="ARBA00022827"/>
    </source>
</evidence>
<evidence type="ECO:0000256" key="18">
    <source>
        <dbReference type="ARBA" id="ARBA00077696"/>
    </source>
</evidence>
<evidence type="ECO:0000256" key="8">
    <source>
        <dbReference type="ARBA" id="ARBA00022630"/>
    </source>
</evidence>
<dbReference type="GO" id="GO:0001512">
    <property type="term" value="F:dihydronicotinamide riboside quinone reductase activity"/>
    <property type="evidence" value="ECO:0007669"/>
    <property type="project" value="UniProtKB-EC"/>
</dbReference>
<dbReference type="Proteomes" id="UP000324091">
    <property type="component" value="Chromosome 1"/>
</dbReference>
<keyword evidence="6" id="KW-0963">Cytoplasm</keyword>
<dbReference type="PANTHER" id="PTHR10204">
    <property type="entry name" value="NAD P H OXIDOREDUCTASE-RELATED"/>
    <property type="match status" value="1"/>
</dbReference>
<dbReference type="SUPFAM" id="SSF52218">
    <property type="entry name" value="Flavoproteins"/>
    <property type="match status" value="1"/>
</dbReference>
<comment type="caution">
    <text evidence="22">The sequence shown here is derived from an EMBL/GenBank/DDBJ whole genome shotgun (WGS) entry which is preliminary data.</text>
</comment>
<evidence type="ECO:0000256" key="5">
    <source>
        <dbReference type="ARBA" id="ARBA00011738"/>
    </source>
</evidence>
<keyword evidence="12" id="KW-0560">Oxidoreductase</keyword>
<dbReference type="EC" id="1.10.5.1" evidence="15"/>
<reference evidence="22 23" key="1">
    <citation type="submission" date="2019-04" db="EMBL/GenBank/DDBJ databases">
        <title>Chromosome genome assembly for Takifugu flavidus.</title>
        <authorList>
            <person name="Xiao S."/>
        </authorList>
    </citation>
    <scope>NUCLEOTIDE SEQUENCE [LARGE SCALE GENOMIC DNA]</scope>
    <source>
        <strain evidence="22">HTHZ2018</strain>
        <tissue evidence="22">Muscle</tissue>
    </source>
</reference>
<keyword evidence="23" id="KW-1185">Reference proteome</keyword>
<evidence type="ECO:0000256" key="11">
    <source>
        <dbReference type="ARBA" id="ARBA00022833"/>
    </source>
</evidence>
<evidence type="ECO:0000256" key="19">
    <source>
        <dbReference type="ARBA" id="ARBA00083661"/>
    </source>
</evidence>
<dbReference type="Pfam" id="PF02525">
    <property type="entry name" value="Flavodoxin_2"/>
    <property type="match status" value="1"/>
</dbReference>
<dbReference type="InterPro" id="IPR051545">
    <property type="entry name" value="NAD(P)H_dehydrogenase_qn"/>
</dbReference>
<feature type="domain" description="Flavodoxin-like fold" evidence="21">
    <location>
        <begin position="194"/>
        <end position="399"/>
    </location>
</feature>
<dbReference type="EMBL" id="RHFK02000001">
    <property type="protein sequence ID" value="TWW80916.1"/>
    <property type="molecule type" value="Genomic_DNA"/>
</dbReference>
<evidence type="ECO:0000313" key="23">
    <source>
        <dbReference type="Proteomes" id="UP000324091"/>
    </source>
</evidence>
<evidence type="ECO:0000256" key="7">
    <source>
        <dbReference type="ARBA" id="ARBA00022553"/>
    </source>
</evidence>
<dbReference type="Gene3D" id="3.40.50.360">
    <property type="match status" value="1"/>
</dbReference>
<name>A0A5C6PPW1_9TELE</name>
<comment type="subcellular location">
    <subcellularLocation>
        <location evidence="3">Cytoplasm</location>
    </subcellularLocation>
</comment>
<keyword evidence="10" id="KW-0274">FAD</keyword>
<evidence type="ECO:0000256" key="3">
    <source>
        <dbReference type="ARBA" id="ARBA00004496"/>
    </source>
</evidence>
<evidence type="ECO:0000256" key="4">
    <source>
        <dbReference type="ARBA" id="ARBA00006252"/>
    </source>
</evidence>
<dbReference type="InterPro" id="IPR029039">
    <property type="entry name" value="Flavoprotein-like_sf"/>
</dbReference>
<evidence type="ECO:0000256" key="12">
    <source>
        <dbReference type="ARBA" id="ARBA00023002"/>
    </source>
</evidence>
<keyword evidence="7" id="KW-0597">Phosphoprotein</keyword>
<feature type="compositionally biased region" description="Polar residues" evidence="20">
    <location>
        <begin position="58"/>
        <end position="70"/>
    </location>
</feature>
<keyword evidence="11" id="KW-0862">Zinc</keyword>
<dbReference type="AlphaFoldDB" id="A0A5C6PPW1"/>
<evidence type="ECO:0000256" key="2">
    <source>
        <dbReference type="ARBA" id="ARBA00001974"/>
    </source>
</evidence>
<comment type="similarity">
    <text evidence="4">Belongs to the NAD(P)H dehydrogenase (quinone) family.</text>
</comment>